<dbReference type="CDD" id="cd03230">
    <property type="entry name" value="ABC_DR_subfamily_A"/>
    <property type="match status" value="1"/>
</dbReference>
<keyword evidence="1" id="KW-0813">Transport</keyword>
<evidence type="ECO:0000313" key="6">
    <source>
        <dbReference type="Proteomes" id="UP000243201"/>
    </source>
</evidence>
<gene>
    <name evidence="5" type="ORF">CJ240_04920</name>
</gene>
<keyword evidence="2" id="KW-0547">Nucleotide-binding</keyword>
<organism evidence="5 6">
    <name type="scientific">Varibaculum cambriense</name>
    <dbReference type="NCBI Taxonomy" id="184870"/>
    <lineage>
        <taxon>Bacteria</taxon>
        <taxon>Bacillati</taxon>
        <taxon>Actinomycetota</taxon>
        <taxon>Actinomycetes</taxon>
        <taxon>Actinomycetales</taxon>
        <taxon>Actinomycetaceae</taxon>
        <taxon>Varibaculum</taxon>
    </lineage>
</organism>
<dbReference type="RefSeq" id="WP_068539713.1">
    <property type="nucleotide sequence ID" value="NZ_PNGC01000001.1"/>
</dbReference>
<dbReference type="Proteomes" id="UP000243201">
    <property type="component" value="Unassembled WGS sequence"/>
</dbReference>
<dbReference type="EMBL" id="PNGC01000001">
    <property type="protein sequence ID" value="PMB91038.1"/>
    <property type="molecule type" value="Genomic_DNA"/>
</dbReference>
<keyword evidence="6" id="KW-1185">Reference proteome</keyword>
<dbReference type="InterPro" id="IPR003593">
    <property type="entry name" value="AAA+_ATPase"/>
</dbReference>
<evidence type="ECO:0000256" key="2">
    <source>
        <dbReference type="ARBA" id="ARBA00022741"/>
    </source>
</evidence>
<dbReference type="InterPro" id="IPR027417">
    <property type="entry name" value="P-loop_NTPase"/>
</dbReference>
<name>A0ABX4UTJ9_9ACTO</name>
<dbReference type="PANTHER" id="PTHR42939:SF3">
    <property type="entry name" value="ABC TRANSPORTER ATP-BINDING COMPONENT"/>
    <property type="match status" value="1"/>
</dbReference>
<proteinExistence type="predicted"/>
<dbReference type="InterPro" id="IPR017871">
    <property type="entry name" value="ABC_transporter-like_CS"/>
</dbReference>
<dbReference type="PROSITE" id="PS00211">
    <property type="entry name" value="ABC_TRANSPORTER_1"/>
    <property type="match status" value="1"/>
</dbReference>
<evidence type="ECO:0000256" key="1">
    <source>
        <dbReference type="ARBA" id="ARBA00022448"/>
    </source>
</evidence>
<dbReference type="Pfam" id="PF00005">
    <property type="entry name" value="ABC_tran"/>
    <property type="match status" value="1"/>
</dbReference>
<evidence type="ECO:0000256" key="3">
    <source>
        <dbReference type="ARBA" id="ARBA00022840"/>
    </source>
</evidence>
<dbReference type="GO" id="GO:0005524">
    <property type="term" value="F:ATP binding"/>
    <property type="evidence" value="ECO:0007669"/>
    <property type="project" value="UniProtKB-KW"/>
</dbReference>
<sequence>MNDALTISGLAKTFEDFALDGVSFSVPRGSIVGLIGENGAGKSTTINAVLGLIKKEAGDVSVLGKSELDNDVKERIGVVFDGTNYPEILSPRKLNRVMKGIYSSWNEQAYMALLKKLSLPLDKRIGKFSKGMKTKLAIAVALSHDSELLILDEATSGLDPIVRDDILDMLLGFVQDENHSILVSSHITSDLEKIADYIVFIHEGQVAFSKPKDELMEHYGVIECGTAQFRALDEGDVVTYREMDFGWQVLVSDRDKIRKKYPKAMVVPTTIDEIMLLYVKGERR</sequence>
<dbReference type="PROSITE" id="PS50893">
    <property type="entry name" value="ABC_TRANSPORTER_2"/>
    <property type="match status" value="1"/>
</dbReference>
<dbReference type="PANTHER" id="PTHR42939">
    <property type="entry name" value="ABC TRANSPORTER ATP-BINDING PROTEIN ALBC-RELATED"/>
    <property type="match status" value="1"/>
</dbReference>
<comment type="caution">
    <text evidence="5">The sequence shown here is derived from an EMBL/GenBank/DDBJ whole genome shotgun (WGS) entry which is preliminary data.</text>
</comment>
<dbReference type="InterPro" id="IPR051782">
    <property type="entry name" value="ABC_Transporter_VariousFunc"/>
</dbReference>
<keyword evidence="3 5" id="KW-0067">ATP-binding</keyword>
<reference evidence="5 6" key="1">
    <citation type="submission" date="2017-09" db="EMBL/GenBank/DDBJ databases">
        <title>Bacterial strain isolated from the female urinary microbiota.</title>
        <authorList>
            <person name="Thomas-White K."/>
            <person name="Kumar N."/>
            <person name="Forster S."/>
            <person name="Putonti C."/>
            <person name="Lawley T."/>
            <person name="Wolfe A.J."/>
        </authorList>
    </citation>
    <scope>NUCLEOTIDE SEQUENCE [LARGE SCALE GENOMIC DNA]</scope>
    <source>
        <strain evidence="5 6">UMB0744</strain>
    </source>
</reference>
<dbReference type="SMART" id="SM00382">
    <property type="entry name" value="AAA"/>
    <property type="match status" value="1"/>
</dbReference>
<protein>
    <submittedName>
        <fullName evidence="5">ABC transporter ATP-binding protein</fullName>
    </submittedName>
</protein>
<accession>A0ABX4UTJ9</accession>
<evidence type="ECO:0000313" key="5">
    <source>
        <dbReference type="EMBL" id="PMB91038.1"/>
    </source>
</evidence>
<dbReference type="Gene3D" id="3.40.50.300">
    <property type="entry name" value="P-loop containing nucleotide triphosphate hydrolases"/>
    <property type="match status" value="1"/>
</dbReference>
<evidence type="ECO:0000259" key="4">
    <source>
        <dbReference type="PROSITE" id="PS50893"/>
    </source>
</evidence>
<dbReference type="InterPro" id="IPR003439">
    <property type="entry name" value="ABC_transporter-like_ATP-bd"/>
</dbReference>
<feature type="domain" description="ABC transporter" evidence="4">
    <location>
        <begin position="2"/>
        <end position="228"/>
    </location>
</feature>
<dbReference type="SUPFAM" id="SSF52540">
    <property type="entry name" value="P-loop containing nucleoside triphosphate hydrolases"/>
    <property type="match status" value="1"/>
</dbReference>